<proteinExistence type="predicted"/>
<name>A0ABU3R4V2_9GAMM</name>
<feature type="transmembrane region" description="Helical" evidence="1">
    <location>
        <begin position="85"/>
        <end position="104"/>
    </location>
</feature>
<accession>A0ABU3R4V2</accession>
<feature type="transmembrane region" description="Helical" evidence="1">
    <location>
        <begin position="199"/>
        <end position="216"/>
    </location>
</feature>
<feature type="transmembrane region" description="Helical" evidence="1">
    <location>
        <begin position="176"/>
        <end position="193"/>
    </location>
</feature>
<dbReference type="PANTHER" id="PTHR22911">
    <property type="entry name" value="ACYL-MALONYL CONDENSING ENZYME-RELATED"/>
    <property type="match status" value="1"/>
</dbReference>
<reference evidence="3 4" key="1">
    <citation type="submission" date="2023-10" db="EMBL/GenBank/DDBJ databases">
        <title>Psychrosphaera aquimaarina strain SW33 isolated from seawater.</title>
        <authorList>
            <person name="Bayburt H."/>
            <person name="Kim J.M."/>
            <person name="Choi B.J."/>
            <person name="Jeon C.O."/>
        </authorList>
    </citation>
    <scope>NUCLEOTIDE SEQUENCE [LARGE SCALE GENOMIC DNA]</scope>
    <source>
        <strain evidence="3 4">KCTC 52743</strain>
    </source>
</reference>
<feature type="transmembrane region" description="Helical" evidence="1">
    <location>
        <begin position="147"/>
        <end position="164"/>
    </location>
</feature>
<dbReference type="RefSeq" id="WP_315948387.1">
    <property type="nucleotide sequence ID" value="NZ_JAWCUA010000010.1"/>
</dbReference>
<feature type="domain" description="EamA" evidence="2">
    <location>
        <begin position="86"/>
        <end position="216"/>
    </location>
</feature>
<feature type="domain" description="EamA" evidence="2">
    <location>
        <begin position="3"/>
        <end position="72"/>
    </location>
</feature>
<dbReference type="Pfam" id="PF00892">
    <property type="entry name" value="EamA"/>
    <property type="match status" value="2"/>
</dbReference>
<organism evidence="3 4">
    <name type="scientific">Psychrosphaera aquimarina</name>
    <dbReference type="NCBI Taxonomy" id="2044854"/>
    <lineage>
        <taxon>Bacteria</taxon>
        <taxon>Pseudomonadati</taxon>
        <taxon>Pseudomonadota</taxon>
        <taxon>Gammaproteobacteria</taxon>
        <taxon>Alteromonadales</taxon>
        <taxon>Pseudoalteromonadaceae</taxon>
        <taxon>Psychrosphaera</taxon>
    </lineage>
</organism>
<evidence type="ECO:0000313" key="4">
    <source>
        <dbReference type="Proteomes" id="UP001257914"/>
    </source>
</evidence>
<evidence type="ECO:0000313" key="3">
    <source>
        <dbReference type="EMBL" id="MDU0114711.1"/>
    </source>
</evidence>
<keyword evidence="4" id="KW-1185">Reference proteome</keyword>
<comment type="caution">
    <text evidence="3">The sequence shown here is derived from an EMBL/GenBank/DDBJ whole genome shotgun (WGS) entry which is preliminary data.</text>
</comment>
<keyword evidence="1" id="KW-1133">Transmembrane helix</keyword>
<gene>
    <name evidence="3" type="ORF">RT723_17280</name>
</gene>
<keyword evidence="1" id="KW-0472">Membrane</keyword>
<dbReference type="PANTHER" id="PTHR22911:SF137">
    <property type="entry name" value="SOLUTE CARRIER FAMILY 35 MEMBER G2-RELATED"/>
    <property type="match status" value="1"/>
</dbReference>
<feature type="transmembrane region" description="Helical" evidence="1">
    <location>
        <begin position="116"/>
        <end position="135"/>
    </location>
</feature>
<keyword evidence="1" id="KW-0812">Transmembrane</keyword>
<dbReference type="InterPro" id="IPR037185">
    <property type="entry name" value="EmrE-like"/>
</dbReference>
<protein>
    <submittedName>
        <fullName evidence="3">DMT family transporter</fullName>
    </submittedName>
</protein>
<sequence length="225" mass="25334">MLYLILGNINPVLYYYVLFGAYERLPAQIAQSINYTWGIVLAILSIPILKQTFSKGDGIGLALCYVGVIISITQFDFANLPDFDLIGLGLAFLSTLIWSSYWLLNKRTNAPAIESILICFICGTPALLLLAIYNWDAFNFTVTNVTAGIYIGLFEMSIAFVFWLKAMSYAIRTAQISSLIYMSPFLSLLFINWILKEPIYISTVIGLVVIVLGLFIQKRMNRHIK</sequence>
<dbReference type="Proteomes" id="UP001257914">
    <property type="component" value="Unassembled WGS sequence"/>
</dbReference>
<dbReference type="EMBL" id="JAWCUA010000010">
    <property type="protein sequence ID" value="MDU0114711.1"/>
    <property type="molecule type" value="Genomic_DNA"/>
</dbReference>
<dbReference type="InterPro" id="IPR000620">
    <property type="entry name" value="EamA_dom"/>
</dbReference>
<feature type="transmembrane region" description="Helical" evidence="1">
    <location>
        <begin position="32"/>
        <end position="49"/>
    </location>
</feature>
<feature type="transmembrane region" description="Helical" evidence="1">
    <location>
        <begin position="61"/>
        <end position="79"/>
    </location>
</feature>
<dbReference type="SUPFAM" id="SSF103481">
    <property type="entry name" value="Multidrug resistance efflux transporter EmrE"/>
    <property type="match status" value="2"/>
</dbReference>
<evidence type="ECO:0000259" key="2">
    <source>
        <dbReference type="Pfam" id="PF00892"/>
    </source>
</evidence>
<evidence type="ECO:0000256" key="1">
    <source>
        <dbReference type="SAM" id="Phobius"/>
    </source>
</evidence>